<dbReference type="HOGENOM" id="CLU_099115_1_0_1"/>
<accession>A0A067T5T1</accession>
<keyword evidence="3" id="KW-1185">Reference proteome</keyword>
<feature type="region of interest" description="Disordered" evidence="1">
    <location>
        <begin position="44"/>
        <end position="67"/>
    </location>
</feature>
<gene>
    <name evidence="2" type="ORF">GALMADRAFT_1250504</name>
</gene>
<proteinExistence type="predicted"/>
<protein>
    <submittedName>
        <fullName evidence="2">Uncharacterized protein</fullName>
    </submittedName>
</protein>
<name>A0A067T5T1_GALM3</name>
<dbReference type="EMBL" id="KL142374">
    <property type="protein sequence ID" value="KDR78451.1"/>
    <property type="molecule type" value="Genomic_DNA"/>
</dbReference>
<evidence type="ECO:0000313" key="3">
    <source>
        <dbReference type="Proteomes" id="UP000027222"/>
    </source>
</evidence>
<reference evidence="3" key="1">
    <citation type="journal article" date="2014" name="Proc. Natl. Acad. Sci. U.S.A.">
        <title>Extensive sampling of basidiomycete genomes demonstrates inadequacy of the white-rot/brown-rot paradigm for wood decay fungi.</title>
        <authorList>
            <person name="Riley R."/>
            <person name="Salamov A.A."/>
            <person name="Brown D.W."/>
            <person name="Nagy L.G."/>
            <person name="Floudas D."/>
            <person name="Held B.W."/>
            <person name="Levasseur A."/>
            <person name="Lombard V."/>
            <person name="Morin E."/>
            <person name="Otillar R."/>
            <person name="Lindquist E.A."/>
            <person name="Sun H."/>
            <person name="LaButti K.M."/>
            <person name="Schmutz J."/>
            <person name="Jabbour D."/>
            <person name="Luo H."/>
            <person name="Baker S.E."/>
            <person name="Pisabarro A.G."/>
            <person name="Walton J.D."/>
            <person name="Blanchette R.A."/>
            <person name="Henrissat B."/>
            <person name="Martin F."/>
            <person name="Cullen D."/>
            <person name="Hibbett D.S."/>
            <person name="Grigoriev I.V."/>
        </authorList>
    </citation>
    <scope>NUCLEOTIDE SEQUENCE [LARGE SCALE GENOMIC DNA]</scope>
    <source>
        <strain evidence="3">CBS 339.88</strain>
    </source>
</reference>
<dbReference type="AlphaFoldDB" id="A0A067T5T1"/>
<evidence type="ECO:0000313" key="2">
    <source>
        <dbReference type="EMBL" id="KDR78451.1"/>
    </source>
</evidence>
<organism evidence="2 3">
    <name type="scientific">Galerina marginata (strain CBS 339.88)</name>
    <dbReference type="NCBI Taxonomy" id="685588"/>
    <lineage>
        <taxon>Eukaryota</taxon>
        <taxon>Fungi</taxon>
        <taxon>Dikarya</taxon>
        <taxon>Basidiomycota</taxon>
        <taxon>Agaricomycotina</taxon>
        <taxon>Agaricomycetes</taxon>
        <taxon>Agaricomycetidae</taxon>
        <taxon>Agaricales</taxon>
        <taxon>Agaricineae</taxon>
        <taxon>Strophariaceae</taxon>
        <taxon>Galerina</taxon>
    </lineage>
</organism>
<dbReference type="OrthoDB" id="3110031at2759"/>
<evidence type="ECO:0000256" key="1">
    <source>
        <dbReference type="SAM" id="MobiDB-lite"/>
    </source>
</evidence>
<sequence length="144" mass="16330">MAAIQMYLRDQERAGGYFVDGGMYASLSMHLLKVVLAFSKDEHGTQKENDGLDTSNNMGDEDMPNPDNEDVLEFAIRGLPFYLSNAVYNPELVELARSMLDQDMKEKLLELYEEIEQLCEAMDLYLKKEPVTLNDAQPNETGLL</sequence>
<dbReference type="Proteomes" id="UP000027222">
    <property type="component" value="Unassembled WGS sequence"/>
</dbReference>